<dbReference type="RefSeq" id="XP_018000246.1">
    <property type="nucleotide sequence ID" value="XM_018147874.1"/>
</dbReference>
<gene>
    <name evidence="1" type="ORF">AB675_7501</name>
</gene>
<name>A0A0N1NYJ7_9EURO</name>
<evidence type="ECO:0000313" key="2">
    <source>
        <dbReference type="Proteomes" id="UP000038010"/>
    </source>
</evidence>
<comment type="caution">
    <text evidence="1">The sequence shown here is derived from an EMBL/GenBank/DDBJ whole genome shotgun (WGS) entry which is preliminary data.</text>
</comment>
<keyword evidence="2" id="KW-1185">Reference proteome</keyword>
<dbReference type="EMBL" id="LFJN01000012">
    <property type="protein sequence ID" value="KPI40283.1"/>
    <property type="molecule type" value="Genomic_DNA"/>
</dbReference>
<sequence>MAGDDTMLPAWEDKPELALASMPVEILVKIMSDAIPSHRLLCTQSTKEDETGSYLATKWVDIEARLQLLNKKIHDIVLPILDLRRRVIHPTLLQVFTIEKLRDMEEDELDDQEIRTKCNAMRLGREDSEERQRPSQTPRISLGRTLRRYLGR</sequence>
<organism evidence="1 2">
    <name type="scientific">Cyphellophora attinorum</name>
    <dbReference type="NCBI Taxonomy" id="1664694"/>
    <lineage>
        <taxon>Eukaryota</taxon>
        <taxon>Fungi</taxon>
        <taxon>Dikarya</taxon>
        <taxon>Ascomycota</taxon>
        <taxon>Pezizomycotina</taxon>
        <taxon>Eurotiomycetes</taxon>
        <taxon>Chaetothyriomycetidae</taxon>
        <taxon>Chaetothyriales</taxon>
        <taxon>Cyphellophoraceae</taxon>
        <taxon>Cyphellophora</taxon>
    </lineage>
</organism>
<dbReference type="GeneID" id="28739754"/>
<reference evidence="1 2" key="1">
    <citation type="submission" date="2015-06" db="EMBL/GenBank/DDBJ databases">
        <title>Draft genome of the ant-associated black yeast Phialophora attae CBS 131958.</title>
        <authorList>
            <person name="Moreno L.F."/>
            <person name="Stielow B.J."/>
            <person name="de Hoog S."/>
            <person name="Vicente V.A."/>
            <person name="Weiss V.A."/>
            <person name="de Vries M."/>
            <person name="Cruz L.M."/>
            <person name="Souza E.M."/>
        </authorList>
    </citation>
    <scope>NUCLEOTIDE SEQUENCE [LARGE SCALE GENOMIC DNA]</scope>
    <source>
        <strain evidence="1 2">CBS 131958</strain>
    </source>
</reference>
<protein>
    <submittedName>
        <fullName evidence="1">Uncharacterized protein</fullName>
    </submittedName>
</protein>
<dbReference type="VEuPathDB" id="FungiDB:AB675_7501"/>
<evidence type="ECO:0000313" key="1">
    <source>
        <dbReference type="EMBL" id="KPI40283.1"/>
    </source>
</evidence>
<accession>A0A0N1NYJ7</accession>
<proteinExistence type="predicted"/>
<dbReference type="AlphaFoldDB" id="A0A0N1NYJ7"/>
<dbReference type="Proteomes" id="UP000038010">
    <property type="component" value="Unassembled WGS sequence"/>
</dbReference>